<organism evidence="1">
    <name type="scientific">Anguilla anguilla</name>
    <name type="common">European freshwater eel</name>
    <name type="synonym">Muraena anguilla</name>
    <dbReference type="NCBI Taxonomy" id="7936"/>
    <lineage>
        <taxon>Eukaryota</taxon>
        <taxon>Metazoa</taxon>
        <taxon>Chordata</taxon>
        <taxon>Craniata</taxon>
        <taxon>Vertebrata</taxon>
        <taxon>Euteleostomi</taxon>
        <taxon>Actinopterygii</taxon>
        <taxon>Neopterygii</taxon>
        <taxon>Teleostei</taxon>
        <taxon>Anguilliformes</taxon>
        <taxon>Anguillidae</taxon>
        <taxon>Anguilla</taxon>
    </lineage>
</organism>
<accession>A0A0E9SI73</accession>
<dbReference type="AlphaFoldDB" id="A0A0E9SI73"/>
<dbReference type="EMBL" id="GBXM01067635">
    <property type="protein sequence ID" value="JAH40942.1"/>
    <property type="molecule type" value="Transcribed_RNA"/>
</dbReference>
<name>A0A0E9SI73_ANGAN</name>
<reference evidence="1" key="2">
    <citation type="journal article" date="2015" name="Fish Shellfish Immunol.">
        <title>Early steps in the European eel (Anguilla anguilla)-Vibrio vulnificus interaction in the gills: Role of the RtxA13 toxin.</title>
        <authorList>
            <person name="Callol A."/>
            <person name="Pajuelo D."/>
            <person name="Ebbesson L."/>
            <person name="Teles M."/>
            <person name="MacKenzie S."/>
            <person name="Amaro C."/>
        </authorList>
    </citation>
    <scope>NUCLEOTIDE SEQUENCE</scope>
</reference>
<evidence type="ECO:0000313" key="1">
    <source>
        <dbReference type="EMBL" id="JAH40942.1"/>
    </source>
</evidence>
<proteinExistence type="predicted"/>
<protein>
    <submittedName>
        <fullName evidence="1">Uncharacterized protein</fullName>
    </submittedName>
</protein>
<sequence>MMTLNGTLISAPSVFINRYRALHSDVNPYIKHGNCTNLQLFSL</sequence>
<reference evidence="1" key="1">
    <citation type="submission" date="2014-11" db="EMBL/GenBank/DDBJ databases">
        <authorList>
            <person name="Amaro Gonzalez C."/>
        </authorList>
    </citation>
    <scope>NUCLEOTIDE SEQUENCE</scope>
</reference>